<sequence>MVKLEELFMIRDLKSKGLSIRQIAEQLDLDPKTVRKWLKSDQLPKYQRKRKTESKLEPHKDYILERMMEGCLNAVVIYDEIKEKGYTGKISILREFMHPYRKHHKGAASIRFETPPGKQAQVDWGEFHAILPDGSKKKLHAFVMIMGYSRQKYAEYTEDEKLETLIGCHERAFKFFGGTAETILYDNMKTVVQYSHKSGNDKWNQTFLRFADYHGFTPIRCRPYNPRGKGKVENGVKYLRRNFWPRVKEFRNIAELNQKTREWLDTKCNVRLHKTTRRIPAEAFLEEKLISANETSFLSASLASRKVMNDCMVQYETNLYSVPFQFVGRRVAIKDLKNGYIEFYDENGLYIDTHEKVAGKHQFRRKKKHFEGIISRNRSVKAPTAPRMTSDSSPKVYQRPLDFYDRLITEVTE</sequence>
<dbReference type="GO" id="GO:0006310">
    <property type="term" value="P:DNA recombination"/>
    <property type="evidence" value="ECO:0007669"/>
    <property type="project" value="UniProtKB-KW"/>
</dbReference>
<dbReference type="Gene3D" id="1.10.10.60">
    <property type="entry name" value="Homeodomain-like"/>
    <property type="match status" value="1"/>
</dbReference>
<dbReference type="OrthoDB" id="3193769at2"/>
<dbReference type="SUPFAM" id="SSF53098">
    <property type="entry name" value="Ribonuclease H-like"/>
    <property type="match status" value="1"/>
</dbReference>
<dbReference type="Gene3D" id="3.30.420.10">
    <property type="entry name" value="Ribonuclease H-like superfamily/Ribonuclease H"/>
    <property type="match status" value="1"/>
</dbReference>
<dbReference type="Pfam" id="PF00665">
    <property type="entry name" value="rve"/>
    <property type="match status" value="1"/>
</dbReference>
<dbReference type="GO" id="GO:0015074">
    <property type="term" value="P:DNA integration"/>
    <property type="evidence" value="ECO:0007669"/>
    <property type="project" value="InterPro"/>
</dbReference>
<dbReference type="NCBIfam" id="NF033546">
    <property type="entry name" value="transpos_IS21"/>
    <property type="match status" value="1"/>
</dbReference>
<dbReference type="Proteomes" id="UP000181899">
    <property type="component" value="Unassembled WGS sequence"/>
</dbReference>
<dbReference type="InterPro" id="IPR017894">
    <property type="entry name" value="HTH_IS21_transposase_type"/>
</dbReference>
<evidence type="ECO:0000256" key="4">
    <source>
        <dbReference type="ARBA" id="ARBA00023172"/>
    </source>
</evidence>
<evidence type="ECO:0000313" key="7">
    <source>
        <dbReference type="EMBL" id="SFO18449.1"/>
    </source>
</evidence>
<evidence type="ECO:0000259" key="6">
    <source>
        <dbReference type="PROSITE" id="PS50994"/>
    </source>
</evidence>
<feature type="domain" description="HTH IS21-type" evidence="5">
    <location>
        <begin position="5"/>
        <end position="67"/>
    </location>
</feature>
<reference evidence="7 8" key="1">
    <citation type="submission" date="2016-10" db="EMBL/GenBank/DDBJ databases">
        <authorList>
            <person name="de Groot N.N."/>
        </authorList>
    </citation>
    <scope>NUCLEOTIDE SEQUENCE [LARGE SCALE GENOMIC DNA]</scope>
    <source>
        <strain evidence="7 8">ML2</strain>
    </source>
</reference>
<dbReference type="InterPro" id="IPR054353">
    <property type="entry name" value="IstA-like_C"/>
</dbReference>
<dbReference type="InterPro" id="IPR036397">
    <property type="entry name" value="RNaseH_sf"/>
</dbReference>
<name>A0A1I5F4B0_9CLOT</name>
<keyword evidence="8" id="KW-1185">Reference proteome</keyword>
<dbReference type="GO" id="GO:0003677">
    <property type="term" value="F:DNA binding"/>
    <property type="evidence" value="ECO:0007669"/>
    <property type="project" value="UniProtKB-KW"/>
</dbReference>
<dbReference type="PROSITE" id="PS50531">
    <property type="entry name" value="HTH_IS21"/>
    <property type="match status" value="1"/>
</dbReference>
<organism evidence="7 8">
    <name type="scientific">Proteiniclasticum ruminis</name>
    <dbReference type="NCBI Taxonomy" id="398199"/>
    <lineage>
        <taxon>Bacteria</taxon>
        <taxon>Bacillati</taxon>
        <taxon>Bacillota</taxon>
        <taxon>Clostridia</taxon>
        <taxon>Eubacteriales</taxon>
        <taxon>Clostridiaceae</taxon>
        <taxon>Proteiniclasticum</taxon>
    </lineage>
</organism>
<keyword evidence="2" id="KW-0815">Transposition</keyword>
<dbReference type="Pfam" id="PF22483">
    <property type="entry name" value="Mu-transpos_C_2"/>
    <property type="match status" value="1"/>
</dbReference>
<accession>A0A1I5F4B0</accession>
<dbReference type="GO" id="GO:0032196">
    <property type="term" value="P:transposition"/>
    <property type="evidence" value="ECO:0007669"/>
    <property type="project" value="UniProtKB-KW"/>
</dbReference>
<evidence type="ECO:0000256" key="2">
    <source>
        <dbReference type="ARBA" id="ARBA00022578"/>
    </source>
</evidence>
<comment type="similarity">
    <text evidence="1">Belongs to the transposase IS21/IS408/IS1162 family.</text>
</comment>
<evidence type="ECO:0000259" key="5">
    <source>
        <dbReference type="PROSITE" id="PS50531"/>
    </source>
</evidence>
<dbReference type="PANTHER" id="PTHR35004:SF6">
    <property type="entry name" value="TRANSPOSASE"/>
    <property type="match status" value="1"/>
</dbReference>
<dbReference type="InterPro" id="IPR012337">
    <property type="entry name" value="RNaseH-like_sf"/>
</dbReference>
<feature type="domain" description="Integrase catalytic" evidence="6">
    <location>
        <begin position="111"/>
        <end position="288"/>
    </location>
</feature>
<keyword evidence="3" id="KW-0238">DNA-binding</keyword>
<dbReference type="AlphaFoldDB" id="A0A1I5F4B0"/>
<dbReference type="EMBL" id="FOVK01000028">
    <property type="protein sequence ID" value="SFO18449.1"/>
    <property type="molecule type" value="Genomic_DNA"/>
</dbReference>
<keyword evidence="4" id="KW-0233">DNA recombination</keyword>
<dbReference type="PROSITE" id="PS50994">
    <property type="entry name" value="INTEGRASE"/>
    <property type="match status" value="1"/>
</dbReference>
<dbReference type="RefSeq" id="WP_074913398.1">
    <property type="nucleotide sequence ID" value="NZ_FOVK01000028.1"/>
</dbReference>
<dbReference type="PANTHER" id="PTHR35004">
    <property type="entry name" value="TRANSPOSASE RV3428C-RELATED"/>
    <property type="match status" value="1"/>
</dbReference>
<proteinExistence type="inferred from homology"/>
<gene>
    <name evidence="7" type="ORF">SAMN04488695_12811</name>
</gene>
<protein>
    <submittedName>
        <fullName evidence="7">Transposase</fullName>
    </submittedName>
</protein>
<evidence type="ECO:0000256" key="1">
    <source>
        <dbReference type="ARBA" id="ARBA00009277"/>
    </source>
</evidence>
<dbReference type="InterPro" id="IPR001584">
    <property type="entry name" value="Integrase_cat-core"/>
</dbReference>
<evidence type="ECO:0000256" key="3">
    <source>
        <dbReference type="ARBA" id="ARBA00023125"/>
    </source>
</evidence>
<evidence type="ECO:0000313" key="8">
    <source>
        <dbReference type="Proteomes" id="UP000181899"/>
    </source>
</evidence>